<dbReference type="GeneID" id="59303761"/>
<gene>
    <name evidence="2" type="ORF">FTJAE_5025</name>
</gene>
<dbReference type="AlphaFoldDB" id="A0A8H5RTQ8"/>
<keyword evidence="3" id="KW-1185">Reference proteome</keyword>
<dbReference type="EMBL" id="JAAQRI010000094">
    <property type="protein sequence ID" value="KAF5638954.1"/>
    <property type="molecule type" value="Genomic_DNA"/>
</dbReference>
<comment type="caution">
    <text evidence="2">The sequence shown here is derived from an EMBL/GenBank/DDBJ whole genome shotgun (WGS) entry which is preliminary data.</text>
</comment>
<dbReference type="RefSeq" id="XP_037207857.1">
    <property type="nucleotide sequence ID" value="XM_037351491.1"/>
</dbReference>
<protein>
    <submittedName>
        <fullName evidence="2">Uncharacterized protein</fullName>
    </submittedName>
</protein>
<evidence type="ECO:0000313" key="2">
    <source>
        <dbReference type="EMBL" id="KAF5638954.1"/>
    </source>
</evidence>
<accession>A0A8H5RTQ8</accession>
<organism evidence="2 3">
    <name type="scientific">Fusarium tjaetaba</name>
    <dbReference type="NCBI Taxonomy" id="1567544"/>
    <lineage>
        <taxon>Eukaryota</taxon>
        <taxon>Fungi</taxon>
        <taxon>Dikarya</taxon>
        <taxon>Ascomycota</taxon>
        <taxon>Pezizomycotina</taxon>
        <taxon>Sordariomycetes</taxon>
        <taxon>Hypocreomycetidae</taxon>
        <taxon>Hypocreales</taxon>
        <taxon>Nectriaceae</taxon>
        <taxon>Fusarium</taxon>
        <taxon>Fusarium fujikuroi species complex</taxon>
    </lineage>
</organism>
<dbReference type="Proteomes" id="UP000530670">
    <property type="component" value="Unassembled WGS sequence"/>
</dbReference>
<name>A0A8H5RTQ8_9HYPO</name>
<dbReference type="Gene3D" id="1.20.5.340">
    <property type="match status" value="1"/>
</dbReference>
<evidence type="ECO:0000256" key="1">
    <source>
        <dbReference type="SAM" id="MobiDB-lite"/>
    </source>
</evidence>
<sequence>MRLEKALRDQQQAGQALEKRNATAKGEIEDLQKRIKTAEKEIEDLQKQNDKINFEGYDGRLWDVEQGLDEVGEQYKDLKDNVVTQENLKDFGEDIKQDIGKRILGDD</sequence>
<dbReference type="OrthoDB" id="47007at2759"/>
<feature type="region of interest" description="Disordered" evidence="1">
    <location>
        <begin position="1"/>
        <end position="23"/>
    </location>
</feature>
<dbReference type="SUPFAM" id="SSF57997">
    <property type="entry name" value="Tropomyosin"/>
    <property type="match status" value="1"/>
</dbReference>
<reference evidence="2 3" key="1">
    <citation type="submission" date="2020-05" db="EMBL/GenBank/DDBJ databases">
        <title>Identification and distribution of gene clusters putatively required for synthesis of sphingolipid metabolism inhibitors in phylogenetically diverse species of the filamentous fungus Fusarium.</title>
        <authorList>
            <person name="Kim H.-S."/>
            <person name="Busman M."/>
            <person name="Brown D.W."/>
            <person name="Divon H."/>
            <person name="Uhlig S."/>
            <person name="Proctor R.H."/>
        </authorList>
    </citation>
    <scope>NUCLEOTIDE SEQUENCE [LARGE SCALE GENOMIC DNA]</scope>
    <source>
        <strain evidence="2 3">NRRL 66243</strain>
    </source>
</reference>
<proteinExistence type="predicted"/>
<evidence type="ECO:0000313" key="3">
    <source>
        <dbReference type="Proteomes" id="UP000530670"/>
    </source>
</evidence>